<dbReference type="VEuPathDB" id="FungiDB:SCHCODRAFT_02684321"/>
<accession>D8PR73</accession>
<evidence type="ECO:0000313" key="2">
    <source>
        <dbReference type="EMBL" id="EFJ03811.1"/>
    </source>
</evidence>
<feature type="compositionally biased region" description="Acidic residues" evidence="1">
    <location>
        <begin position="210"/>
        <end position="223"/>
    </location>
</feature>
<feature type="region of interest" description="Disordered" evidence="1">
    <location>
        <begin position="210"/>
        <end position="229"/>
    </location>
</feature>
<dbReference type="Gene3D" id="2.80.10.50">
    <property type="match status" value="1"/>
</dbReference>
<organism evidence="3">
    <name type="scientific">Schizophyllum commune (strain H4-8 / FGSC 9210)</name>
    <name type="common">Split gill fungus</name>
    <dbReference type="NCBI Taxonomy" id="578458"/>
    <lineage>
        <taxon>Eukaryota</taxon>
        <taxon>Fungi</taxon>
        <taxon>Dikarya</taxon>
        <taxon>Basidiomycota</taxon>
        <taxon>Agaricomycotina</taxon>
        <taxon>Agaricomycetes</taxon>
        <taxon>Agaricomycetidae</taxon>
        <taxon>Agaricales</taxon>
        <taxon>Schizophyllaceae</taxon>
        <taxon>Schizophyllum</taxon>
    </lineage>
</organism>
<dbReference type="OMA" id="RWIVESL"/>
<protein>
    <submittedName>
        <fullName evidence="2">Uncharacterized protein</fullName>
    </submittedName>
</protein>
<sequence>MTALIEAPEVPVPDSNGFPPGYFVIRSIACNRNWDVSGDSVEDGTDVILHPEKEPSLVESRRNPDANNQVFYVDTSGALCSRSSGHALDIEGNRVVLRHRRPVSLPYPNSYSHPLPRFKYSPESGQITVEFSCDPAYLPPPAPHSAWQDKVYLLTSVPKRRPRNFLDDASEFLTMNVASPISTIFGAPRISNATPEAVAQVDIDLRENEVIEEERAETEEADDSTDKDRDLRMLRLDKATQNTVGSAARNRRRWEIIQLRNADRRTGPI</sequence>
<reference evidence="2 3" key="1">
    <citation type="journal article" date="2010" name="Nat. Biotechnol.">
        <title>Genome sequence of the model mushroom Schizophyllum commune.</title>
        <authorList>
            <person name="Ohm R.A."/>
            <person name="de Jong J.F."/>
            <person name="Lugones L.G."/>
            <person name="Aerts A."/>
            <person name="Kothe E."/>
            <person name="Stajich J.E."/>
            <person name="de Vries R.P."/>
            <person name="Record E."/>
            <person name="Levasseur A."/>
            <person name="Baker S.E."/>
            <person name="Bartholomew K.A."/>
            <person name="Coutinho P.M."/>
            <person name="Erdmann S."/>
            <person name="Fowler T.J."/>
            <person name="Gathman A.C."/>
            <person name="Lombard V."/>
            <person name="Henrissat B."/>
            <person name="Knabe N."/>
            <person name="Kuees U."/>
            <person name="Lilly W.W."/>
            <person name="Lindquist E."/>
            <person name="Lucas S."/>
            <person name="Magnuson J.K."/>
            <person name="Piumi F."/>
            <person name="Raudaskoski M."/>
            <person name="Salamov A."/>
            <person name="Schmutz J."/>
            <person name="Schwarze F.W.M.R."/>
            <person name="vanKuyk P.A."/>
            <person name="Horton J.S."/>
            <person name="Grigoriev I.V."/>
            <person name="Woesten H.A.B."/>
        </authorList>
    </citation>
    <scope>NUCLEOTIDE SEQUENCE [LARGE SCALE GENOMIC DNA]</scope>
    <source>
        <strain evidence="3">H4-8 / FGSC 9210</strain>
    </source>
</reference>
<dbReference type="InParanoid" id="D8PR73"/>
<keyword evidence="3" id="KW-1185">Reference proteome</keyword>
<dbReference type="eggNOG" id="ENOG502SCBB">
    <property type="taxonomic scope" value="Eukaryota"/>
</dbReference>
<dbReference type="STRING" id="578458.D8PR73"/>
<name>D8PR73_SCHCM</name>
<dbReference type="GeneID" id="9592391"/>
<dbReference type="EMBL" id="GL377302">
    <property type="protein sequence ID" value="EFJ03811.1"/>
    <property type="molecule type" value="Genomic_DNA"/>
</dbReference>
<evidence type="ECO:0000256" key="1">
    <source>
        <dbReference type="SAM" id="MobiDB-lite"/>
    </source>
</evidence>
<dbReference type="SUPFAM" id="SSF50370">
    <property type="entry name" value="Ricin B-like lectins"/>
    <property type="match status" value="1"/>
</dbReference>
<dbReference type="OrthoDB" id="9895617at2759"/>
<dbReference type="HOGENOM" id="CLU_066671_0_0_1"/>
<evidence type="ECO:0000313" key="3">
    <source>
        <dbReference type="Proteomes" id="UP000007431"/>
    </source>
</evidence>
<dbReference type="KEGG" id="scm:SCHCO_02684321"/>
<dbReference type="AlphaFoldDB" id="D8PR73"/>
<proteinExistence type="predicted"/>
<gene>
    <name evidence="2" type="ORF">SCHCODRAFT_48541</name>
</gene>
<dbReference type="Proteomes" id="UP000007431">
    <property type="component" value="Unassembled WGS sequence"/>
</dbReference>
<dbReference type="InterPro" id="IPR035992">
    <property type="entry name" value="Ricin_B-like_lectins"/>
</dbReference>
<dbReference type="CDD" id="cd00161">
    <property type="entry name" value="beta-trefoil_Ricin-like"/>
    <property type="match status" value="1"/>
</dbReference>
<dbReference type="RefSeq" id="XP_003038713.1">
    <property type="nucleotide sequence ID" value="XM_003038667.1"/>
</dbReference>